<keyword evidence="2" id="KW-1133">Transmembrane helix</keyword>
<keyword evidence="2" id="KW-0472">Membrane</keyword>
<proteinExistence type="predicted"/>
<feature type="region of interest" description="Disordered" evidence="1">
    <location>
        <begin position="68"/>
        <end position="91"/>
    </location>
</feature>
<reference evidence="4" key="1">
    <citation type="journal article" date="2017" name="Cell">
        <title>Insights into land plant evolution garnered from the Marchantia polymorpha genome.</title>
        <authorList>
            <person name="Bowman J.L."/>
            <person name="Kohchi T."/>
            <person name="Yamato K.T."/>
            <person name="Jenkins J."/>
            <person name="Shu S."/>
            <person name="Ishizaki K."/>
            <person name="Yamaoka S."/>
            <person name="Nishihama R."/>
            <person name="Nakamura Y."/>
            <person name="Berger F."/>
            <person name="Adam C."/>
            <person name="Aki S.S."/>
            <person name="Althoff F."/>
            <person name="Araki T."/>
            <person name="Arteaga-Vazquez M.A."/>
            <person name="Balasubrmanian S."/>
            <person name="Barry K."/>
            <person name="Bauer D."/>
            <person name="Boehm C.R."/>
            <person name="Briginshaw L."/>
            <person name="Caballero-Perez J."/>
            <person name="Catarino B."/>
            <person name="Chen F."/>
            <person name="Chiyoda S."/>
            <person name="Chovatia M."/>
            <person name="Davies K.M."/>
            <person name="Delmans M."/>
            <person name="Demura T."/>
            <person name="Dierschke T."/>
            <person name="Dolan L."/>
            <person name="Dorantes-Acosta A.E."/>
            <person name="Eklund D.M."/>
            <person name="Florent S.N."/>
            <person name="Flores-Sandoval E."/>
            <person name="Fujiyama A."/>
            <person name="Fukuzawa H."/>
            <person name="Galik B."/>
            <person name="Grimanelli D."/>
            <person name="Grimwood J."/>
            <person name="Grossniklaus U."/>
            <person name="Hamada T."/>
            <person name="Haseloff J."/>
            <person name="Hetherington A.J."/>
            <person name="Higo A."/>
            <person name="Hirakawa Y."/>
            <person name="Hundley H.N."/>
            <person name="Ikeda Y."/>
            <person name="Inoue K."/>
            <person name="Inoue S.I."/>
            <person name="Ishida S."/>
            <person name="Jia Q."/>
            <person name="Kakita M."/>
            <person name="Kanazawa T."/>
            <person name="Kawai Y."/>
            <person name="Kawashima T."/>
            <person name="Kennedy M."/>
            <person name="Kinose K."/>
            <person name="Kinoshita T."/>
            <person name="Kohara Y."/>
            <person name="Koide E."/>
            <person name="Komatsu K."/>
            <person name="Kopischke S."/>
            <person name="Kubo M."/>
            <person name="Kyozuka J."/>
            <person name="Lagercrantz U."/>
            <person name="Lin S.S."/>
            <person name="Lindquist E."/>
            <person name="Lipzen A.M."/>
            <person name="Lu C.W."/>
            <person name="De Luna E."/>
            <person name="Martienssen R.A."/>
            <person name="Minamino N."/>
            <person name="Mizutani M."/>
            <person name="Mizutani M."/>
            <person name="Mochizuki N."/>
            <person name="Monte I."/>
            <person name="Mosher R."/>
            <person name="Nagasaki H."/>
            <person name="Nakagami H."/>
            <person name="Naramoto S."/>
            <person name="Nishitani K."/>
            <person name="Ohtani M."/>
            <person name="Okamoto T."/>
            <person name="Okumura M."/>
            <person name="Phillips J."/>
            <person name="Pollak B."/>
            <person name="Reinders A."/>
            <person name="Rovekamp M."/>
            <person name="Sano R."/>
            <person name="Sawa S."/>
            <person name="Schmid M.W."/>
            <person name="Shirakawa M."/>
            <person name="Solano R."/>
            <person name="Spunde A."/>
            <person name="Suetsugu N."/>
            <person name="Sugano S."/>
            <person name="Sugiyama A."/>
            <person name="Sun R."/>
            <person name="Suzuki Y."/>
            <person name="Takenaka M."/>
            <person name="Takezawa D."/>
            <person name="Tomogane H."/>
            <person name="Tsuzuki M."/>
            <person name="Ueda T."/>
            <person name="Umeda M."/>
            <person name="Ward J.M."/>
            <person name="Watanabe Y."/>
            <person name="Yazaki K."/>
            <person name="Yokoyama R."/>
            <person name="Yoshitake Y."/>
            <person name="Yotsui I."/>
            <person name="Zachgo S."/>
            <person name="Schmutz J."/>
        </authorList>
    </citation>
    <scope>NUCLEOTIDE SEQUENCE [LARGE SCALE GENOMIC DNA]</scope>
    <source>
        <strain evidence="4">Tak-1</strain>
    </source>
</reference>
<sequence>MRSANFSGTLLLHIMILIAQTTVIVIFFSHNLSSSATWRGAERTGSGRRTSARKICSHIIYFLTQPGEERKEPGRGDVDLHGGSGPRGRTVLIGTGADINRAGWAKARNGGLAWTNGFGRD</sequence>
<gene>
    <name evidence="3" type="ORF">MARPO_0104s0001</name>
</gene>
<feature type="transmembrane region" description="Helical" evidence="2">
    <location>
        <begin position="6"/>
        <end position="29"/>
    </location>
</feature>
<organism evidence="3 4">
    <name type="scientific">Marchantia polymorpha</name>
    <name type="common">Common liverwort</name>
    <name type="synonym">Marchantia aquatica</name>
    <dbReference type="NCBI Taxonomy" id="3197"/>
    <lineage>
        <taxon>Eukaryota</taxon>
        <taxon>Viridiplantae</taxon>
        <taxon>Streptophyta</taxon>
        <taxon>Embryophyta</taxon>
        <taxon>Marchantiophyta</taxon>
        <taxon>Marchantiopsida</taxon>
        <taxon>Marchantiidae</taxon>
        <taxon>Marchantiales</taxon>
        <taxon>Marchantiaceae</taxon>
        <taxon>Marchantia</taxon>
    </lineage>
</organism>
<dbReference type="EMBL" id="KZ772776">
    <property type="protein sequence ID" value="PTQ31961.1"/>
    <property type="molecule type" value="Genomic_DNA"/>
</dbReference>
<name>A0A2R6WDP1_MARPO</name>
<protein>
    <submittedName>
        <fullName evidence="3">Uncharacterized protein</fullName>
    </submittedName>
</protein>
<keyword evidence="2" id="KW-0812">Transmembrane</keyword>
<dbReference type="AlphaFoldDB" id="A0A2R6WDP1"/>
<accession>A0A2R6WDP1</accession>
<dbReference type="Proteomes" id="UP000244005">
    <property type="component" value="Unassembled WGS sequence"/>
</dbReference>
<evidence type="ECO:0000256" key="1">
    <source>
        <dbReference type="SAM" id="MobiDB-lite"/>
    </source>
</evidence>
<evidence type="ECO:0000256" key="2">
    <source>
        <dbReference type="SAM" id="Phobius"/>
    </source>
</evidence>
<feature type="compositionally biased region" description="Basic and acidic residues" evidence="1">
    <location>
        <begin position="68"/>
        <end position="80"/>
    </location>
</feature>
<keyword evidence="4" id="KW-1185">Reference proteome</keyword>
<evidence type="ECO:0000313" key="3">
    <source>
        <dbReference type="EMBL" id="PTQ31961.1"/>
    </source>
</evidence>
<evidence type="ECO:0000313" key="4">
    <source>
        <dbReference type="Proteomes" id="UP000244005"/>
    </source>
</evidence>